<dbReference type="Pfam" id="PF00015">
    <property type="entry name" value="MCPsignal"/>
    <property type="match status" value="1"/>
</dbReference>
<dbReference type="PROSITE" id="PS50885">
    <property type="entry name" value="HAMP"/>
    <property type="match status" value="1"/>
</dbReference>
<feature type="transmembrane region" description="Helical" evidence="10">
    <location>
        <begin position="301"/>
        <end position="321"/>
    </location>
</feature>
<keyword evidence="15" id="KW-1185">Reference proteome</keyword>
<keyword evidence="11" id="KW-0732">Signal</keyword>
<evidence type="ECO:0000256" key="2">
    <source>
        <dbReference type="ARBA" id="ARBA00022475"/>
    </source>
</evidence>
<gene>
    <name evidence="14" type="ORF">SAMN04488054_101223</name>
</gene>
<comment type="similarity">
    <text evidence="7">Belongs to the methyl-accepting chemotaxis (MCP) protein family.</text>
</comment>
<dbReference type="GO" id="GO:0005886">
    <property type="term" value="C:plasma membrane"/>
    <property type="evidence" value="ECO:0007669"/>
    <property type="project" value="UniProtKB-SubCell"/>
</dbReference>
<dbReference type="InterPro" id="IPR004089">
    <property type="entry name" value="MCPsignal_dom"/>
</dbReference>
<proteinExistence type="inferred from homology"/>
<evidence type="ECO:0000256" key="7">
    <source>
        <dbReference type="ARBA" id="ARBA00029447"/>
    </source>
</evidence>
<evidence type="ECO:0000256" key="5">
    <source>
        <dbReference type="ARBA" id="ARBA00023136"/>
    </source>
</evidence>
<evidence type="ECO:0000313" key="14">
    <source>
        <dbReference type="EMBL" id="SFL49378.1"/>
    </source>
</evidence>
<dbReference type="AlphaFoldDB" id="A0A1I4I4G7"/>
<evidence type="ECO:0000256" key="11">
    <source>
        <dbReference type="SAM" id="SignalP"/>
    </source>
</evidence>
<dbReference type="InterPro" id="IPR003660">
    <property type="entry name" value="HAMP_dom"/>
</dbReference>
<evidence type="ECO:0000256" key="1">
    <source>
        <dbReference type="ARBA" id="ARBA00004236"/>
    </source>
</evidence>
<dbReference type="Pfam" id="PF00672">
    <property type="entry name" value="HAMP"/>
    <property type="match status" value="1"/>
</dbReference>
<evidence type="ECO:0000256" key="6">
    <source>
        <dbReference type="ARBA" id="ARBA00023224"/>
    </source>
</evidence>
<feature type="compositionally biased region" description="Basic and acidic residues" evidence="9">
    <location>
        <begin position="682"/>
        <end position="691"/>
    </location>
</feature>
<dbReference type="PANTHER" id="PTHR32089">
    <property type="entry name" value="METHYL-ACCEPTING CHEMOTAXIS PROTEIN MCPB"/>
    <property type="match status" value="1"/>
</dbReference>
<dbReference type="Gene3D" id="3.30.450.20">
    <property type="entry name" value="PAS domain"/>
    <property type="match status" value="2"/>
</dbReference>
<evidence type="ECO:0000256" key="4">
    <source>
        <dbReference type="ARBA" id="ARBA00022500"/>
    </source>
</evidence>
<accession>A0A1I4I4G7</accession>
<dbReference type="PROSITE" id="PS50111">
    <property type="entry name" value="CHEMOTAXIS_TRANSDUC_2"/>
    <property type="match status" value="1"/>
</dbReference>
<feature type="region of interest" description="Disordered" evidence="9">
    <location>
        <begin position="659"/>
        <end position="691"/>
    </location>
</feature>
<dbReference type="GO" id="GO:0007165">
    <property type="term" value="P:signal transduction"/>
    <property type="evidence" value="ECO:0007669"/>
    <property type="project" value="UniProtKB-KW"/>
</dbReference>
<dbReference type="Pfam" id="PF22673">
    <property type="entry name" value="MCP-like_PDC_1"/>
    <property type="match status" value="1"/>
</dbReference>
<dbReference type="CDD" id="cd12913">
    <property type="entry name" value="PDC1_MCP_like"/>
    <property type="match status" value="1"/>
</dbReference>
<dbReference type="SMART" id="SM00283">
    <property type="entry name" value="MA"/>
    <property type="match status" value="1"/>
</dbReference>
<evidence type="ECO:0000256" key="8">
    <source>
        <dbReference type="PROSITE-ProRule" id="PRU00284"/>
    </source>
</evidence>
<dbReference type="SUPFAM" id="SSF58104">
    <property type="entry name" value="Methyl-accepting chemotaxis protein (MCP) signaling domain"/>
    <property type="match status" value="1"/>
</dbReference>
<sequence length="691" mass="75686">MKGHMTLRKKMLAIFIPLVLISGAAVSAVSYFTAKGDLENALEDNMTATSAELTEATEKGFVAHQRIGDNLSALLSSQGTSLEKEEIAGILENMIWNNEQTLGAGVWFEPYAYNEDTEYFGPYVYKEDGEAVYTEMYEEPDYDYPSYEWYKAGMNSDGAAVWTAPYTDGETGITMLTTSVPFQNNAGETVGVVTSDIDLSTLQDQIGSADMNGSGFAFLTDENGQYIAHPNRDKVMSAGVSDEEEFGGAFSTETKEIQRLDYNGEEHLVYQQNLPTTGWTLSLAVPETELYAPLNKLLTQLILYTVVVAALGSIVIFLFSGRLTRHLNTLKEKMGRVSEGDLTVNTSIASNDEIGVLGRQFNKMTEDMNDLLTSMQQTVYQLRESSEQMSATSEETTASSQDINKAIQDVAATATSMSEQTEETNQASGELAASIENITHRVESVRELSKKQETDHKDGLEKMETLQQASESAAAQTDKAGSTVQELSEHVQSIESVIGSIEEISEQTNLLALNASIEAARAGEHGKGFAVVAGEVRKLSEQTNDMTGRIKERITSVKQESQEAVTSMSDVKSSNDHQREAVSQTKEIFERLTSVAREMSEAMNAISSDAVNMNEKKDNITEKLDNINASIQQTASASEEISASTDEQVQALQGVAETAEQLQEMSEEADQKVRAFHIQEQTQEKADGDVH</sequence>
<feature type="chain" id="PRO_5011704961" evidence="11">
    <location>
        <begin position="28"/>
        <end position="691"/>
    </location>
</feature>
<feature type="signal peptide" evidence="11">
    <location>
        <begin position="1"/>
        <end position="27"/>
    </location>
</feature>
<dbReference type="Gene3D" id="1.10.287.950">
    <property type="entry name" value="Methyl-accepting chemotaxis protein"/>
    <property type="match status" value="1"/>
</dbReference>
<evidence type="ECO:0000313" key="15">
    <source>
        <dbReference type="Proteomes" id="UP000199668"/>
    </source>
</evidence>
<dbReference type="STRING" id="266892.SAMN04488054_101223"/>
<evidence type="ECO:0000259" key="13">
    <source>
        <dbReference type="PROSITE" id="PS50885"/>
    </source>
</evidence>
<dbReference type="EMBL" id="FOTY01000001">
    <property type="protein sequence ID" value="SFL49378.1"/>
    <property type="molecule type" value="Genomic_DNA"/>
</dbReference>
<dbReference type="CDD" id="cd06225">
    <property type="entry name" value="HAMP"/>
    <property type="match status" value="1"/>
</dbReference>
<reference evidence="14 15" key="1">
    <citation type="submission" date="2016-10" db="EMBL/GenBank/DDBJ databases">
        <authorList>
            <person name="de Groot N.N."/>
        </authorList>
    </citation>
    <scope>NUCLEOTIDE SEQUENCE [LARGE SCALE GENOMIC DNA]</scope>
    <source>
        <strain evidence="14 15">CGMCC 1.6134</strain>
    </source>
</reference>
<keyword evidence="3" id="KW-0488">Methylation</keyword>
<keyword evidence="10" id="KW-0812">Transmembrane</keyword>
<name>A0A1I4I4G7_9BACI</name>
<protein>
    <submittedName>
        <fullName evidence="14">Methyl-accepting chemotaxis protein</fullName>
    </submittedName>
</protein>
<dbReference type="SUPFAM" id="SSF103190">
    <property type="entry name" value="Sensory domain-like"/>
    <property type="match status" value="1"/>
</dbReference>
<comment type="subcellular location">
    <subcellularLocation>
        <location evidence="1">Cell membrane</location>
    </subcellularLocation>
</comment>
<evidence type="ECO:0000256" key="9">
    <source>
        <dbReference type="SAM" id="MobiDB-lite"/>
    </source>
</evidence>
<feature type="domain" description="HAMP" evidence="13">
    <location>
        <begin position="321"/>
        <end position="373"/>
    </location>
</feature>
<evidence type="ECO:0000259" key="12">
    <source>
        <dbReference type="PROSITE" id="PS50111"/>
    </source>
</evidence>
<keyword evidence="6 8" id="KW-0807">Transducer</keyword>
<dbReference type="Proteomes" id="UP000199668">
    <property type="component" value="Unassembled WGS sequence"/>
</dbReference>
<dbReference type="InterPro" id="IPR029151">
    <property type="entry name" value="Sensor-like_sf"/>
</dbReference>
<dbReference type="OrthoDB" id="9760371at2"/>
<keyword evidence="2" id="KW-1003">Cell membrane</keyword>
<evidence type="ECO:0000256" key="3">
    <source>
        <dbReference type="ARBA" id="ARBA00022481"/>
    </source>
</evidence>
<keyword evidence="5 10" id="KW-0472">Membrane</keyword>
<keyword evidence="4" id="KW-0145">Chemotaxis</keyword>
<dbReference type="RefSeq" id="WP_090925190.1">
    <property type="nucleotide sequence ID" value="NZ_FOTY01000001.1"/>
</dbReference>
<dbReference type="Gene3D" id="1.10.8.500">
    <property type="entry name" value="HAMP domain in histidine kinase"/>
    <property type="match status" value="1"/>
</dbReference>
<dbReference type="CDD" id="cd12912">
    <property type="entry name" value="PDC2_MCP_like"/>
    <property type="match status" value="1"/>
</dbReference>
<dbReference type="PANTHER" id="PTHR32089:SF114">
    <property type="entry name" value="METHYL-ACCEPTING CHEMOTAXIS PROTEIN MCPB"/>
    <property type="match status" value="1"/>
</dbReference>
<keyword evidence="10" id="KW-1133">Transmembrane helix</keyword>
<dbReference type="GO" id="GO:0006935">
    <property type="term" value="P:chemotaxis"/>
    <property type="evidence" value="ECO:0007669"/>
    <property type="project" value="UniProtKB-KW"/>
</dbReference>
<organism evidence="14 15">
    <name type="scientific">Salibacterium qingdaonense</name>
    <dbReference type="NCBI Taxonomy" id="266892"/>
    <lineage>
        <taxon>Bacteria</taxon>
        <taxon>Bacillati</taxon>
        <taxon>Bacillota</taxon>
        <taxon>Bacilli</taxon>
        <taxon>Bacillales</taxon>
        <taxon>Bacillaceae</taxon>
    </lineage>
</organism>
<feature type="domain" description="Methyl-accepting transducer" evidence="12">
    <location>
        <begin position="392"/>
        <end position="649"/>
    </location>
</feature>
<dbReference type="SMART" id="SM00304">
    <property type="entry name" value="HAMP"/>
    <property type="match status" value="2"/>
</dbReference>
<evidence type="ECO:0000256" key="10">
    <source>
        <dbReference type="SAM" id="Phobius"/>
    </source>
</evidence>